<gene>
    <name evidence="1" type="ORF">BAU06_19730</name>
    <name evidence="2" type="ORF">BAU08_20225</name>
</gene>
<evidence type="ECO:0000313" key="2">
    <source>
        <dbReference type="EMBL" id="ANN73361.1"/>
    </source>
</evidence>
<organism evidence="2 4">
    <name type="scientific">Bordetella bronchialis</name>
    <dbReference type="NCBI Taxonomy" id="463025"/>
    <lineage>
        <taxon>Bacteria</taxon>
        <taxon>Pseudomonadati</taxon>
        <taxon>Pseudomonadota</taxon>
        <taxon>Betaproteobacteria</taxon>
        <taxon>Burkholderiales</taxon>
        <taxon>Alcaligenaceae</taxon>
        <taxon>Bordetella</taxon>
    </lineage>
</organism>
<dbReference type="InterPro" id="IPR036291">
    <property type="entry name" value="NAD(P)-bd_dom_sf"/>
</dbReference>
<dbReference type="EMBL" id="CP016170">
    <property type="protein sequence ID" value="ANN68230.1"/>
    <property type="molecule type" value="Genomic_DNA"/>
</dbReference>
<dbReference type="InterPro" id="IPR023401">
    <property type="entry name" value="ODC_N"/>
</dbReference>
<dbReference type="PANTHER" id="PTHR13812:SF19">
    <property type="entry name" value="KETIMINE REDUCTASE MU-CRYSTALLIN"/>
    <property type="match status" value="1"/>
</dbReference>
<dbReference type="Proteomes" id="UP000092213">
    <property type="component" value="Chromosome"/>
</dbReference>
<sequence length="335" mass="35538">MNADPVWITEAQVTSLLTLAEAIPALESGLRLQAQGQAESMPKTMLQFGRNNLHALGARLGGYVGTKTWAHTEGGTCPLLLLWNAEDGQLAAVIEAFALGNLRTGGTTGLATGWLARPDAGVLAMAGTGKQALSQVAAVLAVRDIREVRVYSPTAARREDFAARIEAEFGARGVRARACATMAAACDGADIVTLATRAREPFLSAAMLGAGSHLNAIGAIAPDREEFQQDVFDRAAAVVVDDMSSARALSREFRTHYGQDWQGVQTLSERILRKERRPAGADITLFKAMGMGISDLALGTEILRRAREQGMGRSLPAPVKSKPRFFAAQPAAQAG</sequence>
<dbReference type="PANTHER" id="PTHR13812">
    <property type="entry name" value="KETIMINE REDUCTASE MU-CRYSTALLIN"/>
    <property type="match status" value="1"/>
</dbReference>
<dbReference type="Gene3D" id="3.40.50.720">
    <property type="entry name" value="NAD(P)-binding Rossmann-like Domain"/>
    <property type="match status" value="1"/>
</dbReference>
<dbReference type="KEGG" id="bbro:BAU06_19730"/>
<proteinExistence type="predicted"/>
<dbReference type="PIRSF" id="PIRSF001439">
    <property type="entry name" value="CryM"/>
    <property type="match status" value="1"/>
</dbReference>
<evidence type="ECO:0000313" key="1">
    <source>
        <dbReference type="EMBL" id="ANN68230.1"/>
    </source>
</evidence>
<dbReference type="OrthoDB" id="5293744at2"/>
<protein>
    <submittedName>
        <fullName evidence="2">Ornithine cyclodeaminase</fullName>
    </submittedName>
</protein>
<dbReference type="Proteomes" id="UP000091897">
    <property type="component" value="Chromosome"/>
</dbReference>
<evidence type="ECO:0000313" key="3">
    <source>
        <dbReference type="Proteomes" id="UP000091897"/>
    </source>
</evidence>
<name>A0A193G1N3_9BORD</name>
<keyword evidence="3" id="KW-1185">Reference proteome</keyword>
<dbReference type="InterPro" id="IPR003462">
    <property type="entry name" value="ODC_Mu_crystall"/>
</dbReference>
<dbReference type="STRING" id="463025.BAU08_20225"/>
<dbReference type="EMBL" id="CP016171">
    <property type="protein sequence ID" value="ANN73361.1"/>
    <property type="molecule type" value="Genomic_DNA"/>
</dbReference>
<dbReference type="Pfam" id="PF02423">
    <property type="entry name" value="OCD_Mu_crystall"/>
    <property type="match status" value="1"/>
</dbReference>
<dbReference type="SUPFAM" id="SSF51735">
    <property type="entry name" value="NAD(P)-binding Rossmann-fold domains"/>
    <property type="match status" value="1"/>
</dbReference>
<dbReference type="AlphaFoldDB" id="A0A193G1N3"/>
<reference evidence="3 4" key="1">
    <citation type="submission" date="2016-06" db="EMBL/GenBank/DDBJ databases">
        <title>Complete genome sequences of Bordetella bronchialis and Bordetella flabilis.</title>
        <authorList>
            <person name="LiPuma J.J."/>
            <person name="Spilker T."/>
        </authorList>
    </citation>
    <scope>NUCLEOTIDE SEQUENCE [LARGE SCALE GENOMIC DNA]</scope>
    <source>
        <strain evidence="2 4">AU17976</strain>
        <strain evidence="1 3">AU3182</strain>
    </source>
</reference>
<dbReference type="Gene3D" id="3.30.1780.10">
    <property type="entry name" value="ornithine cyclodeaminase, domain 1"/>
    <property type="match status" value="1"/>
</dbReference>
<accession>A0A193G1N3</accession>
<evidence type="ECO:0000313" key="4">
    <source>
        <dbReference type="Proteomes" id="UP000092213"/>
    </source>
</evidence>
<dbReference type="GO" id="GO:0005737">
    <property type="term" value="C:cytoplasm"/>
    <property type="evidence" value="ECO:0007669"/>
    <property type="project" value="TreeGrafter"/>
</dbReference>